<reference evidence="1 2" key="1">
    <citation type="submission" date="2014-07" db="EMBL/GenBank/DDBJ databases">
        <title>Genome of Chryseobacterium soli DSM 19298.</title>
        <authorList>
            <person name="Stropko S.J."/>
            <person name="Pipes S.E."/>
            <person name="Newman J."/>
        </authorList>
    </citation>
    <scope>NUCLEOTIDE SEQUENCE [LARGE SCALE GENOMIC DNA]</scope>
    <source>
        <strain evidence="1 2">DSM 19298</strain>
    </source>
</reference>
<comment type="caution">
    <text evidence="1">The sequence shown here is derived from an EMBL/GenBank/DDBJ whole genome shotgun (WGS) entry which is preliminary data.</text>
</comment>
<organism evidence="1 2">
    <name type="scientific">Chryseobacterium soli</name>
    <dbReference type="NCBI Taxonomy" id="445961"/>
    <lineage>
        <taxon>Bacteria</taxon>
        <taxon>Pseudomonadati</taxon>
        <taxon>Bacteroidota</taxon>
        <taxon>Flavobacteriia</taxon>
        <taxon>Flavobacteriales</taxon>
        <taxon>Weeksellaceae</taxon>
        <taxon>Chryseobacterium group</taxon>
        <taxon>Chryseobacterium</taxon>
    </lineage>
</organism>
<accession>A0A086A883</accession>
<protein>
    <submittedName>
        <fullName evidence="1">Uncharacterized protein</fullName>
    </submittedName>
</protein>
<dbReference type="EMBL" id="JPRH01000003">
    <property type="protein sequence ID" value="KFF12897.1"/>
    <property type="molecule type" value="Genomic_DNA"/>
</dbReference>
<dbReference type="Proteomes" id="UP000028705">
    <property type="component" value="Unassembled WGS sequence"/>
</dbReference>
<keyword evidence="2" id="KW-1185">Reference proteome</keyword>
<dbReference type="eggNOG" id="ENOG502ZI6P">
    <property type="taxonomic scope" value="Bacteria"/>
</dbReference>
<name>A0A086A883_9FLAO</name>
<proteinExistence type="predicted"/>
<evidence type="ECO:0000313" key="2">
    <source>
        <dbReference type="Proteomes" id="UP000028705"/>
    </source>
</evidence>
<dbReference type="AlphaFoldDB" id="A0A086A883"/>
<dbReference type="STRING" id="445961.IW15_08925"/>
<sequence length="137" mass="16388">MCFGQHFTIEELQKFNTVDMSTFKQEIKKQDYTFYDKTESNEFLLNEYDSPDFQYKIGKFEYKNDPSQNMIQLEFKDKKEYDQYEETVKKVGYKPSGTGKIFGGETYIDYVKQKSRIRLVSPKKDLPNEPYTILVFN</sequence>
<gene>
    <name evidence="1" type="ORF">IW15_08925</name>
</gene>
<evidence type="ECO:0000313" key="1">
    <source>
        <dbReference type="EMBL" id="KFF12897.1"/>
    </source>
</evidence>